<reference evidence="1 2" key="1">
    <citation type="submission" date="2020-03" db="EMBL/GenBank/DDBJ databases">
        <title>Bradyrhizobium diversity isolated from nodules of Indigofera sp.</title>
        <authorList>
            <person name="Klepa M."/>
            <person name="Helene L."/>
            <person name="Hungria M."/>
        </authorList>
    </citation>
    <scope>NUCLEOTIDE SEQUENCE [LARGE SCALE GENOMIC DNA]</scope>
    <source>
        <strain evidence="1 2">WSM 1791</strain>
    </source>
</reference>
<dbReference type="Proteomes" id="UP000544122">
    <property type="component" value="Unassembled WGS sequence"/>
</dbReference>
<evidence type="ECO:0000313" key="1">
    <source>
        <dbReference type="EMBL" id="NOJ43669.1"/>
    </source>
</evidence>
<dbReference type="RefSeq" id="WP_171582876.1">
    <property type="nucleotide sequence ID" value="NZ_JAAVLX010000011.1"/>
</dbReference>
<dbReference type="EMBL" id="JAAVLX010000011">
    <property type="protein sequence ID" value="NOJ43669.1"/>
    <property type="molecule type" value="Genomic_DNA"/>
</dbReference>
<protein>
    <submittedName>
        <fullName evidence="1">Uncharacterized protein</fullName>
    </submittedName>
</protein>
<keyword evidence="2" id="KW-1185">Reference proteome</keyword>
<dbReference type="AlphaFoldDB" id="A0A7Y4GXW6"/>
<comment type="caution">
    <text evidence="1">The sequence shown here is derived from an EMBL/GenBank/DDBJ whole genome shotgun (WGS) entry which is preliminary data.</text>
</comment>
<proteinExistence type="predicted"/>
<evidence type="ECO:0000313" key="2">
    <source>
        <dbReference type="Proteomes" id="UP000544122"/>
    </source>
</evidence>
<accession>A0A7Y4GXW6</accession>
<organism evidence="1 2">
    <name type="scientific">Bradyrhizobium australiense</name>
    <dbReference type="NCBI Taxonomy" id="2721161"/>
    <lineage>
        <taxon>Bacteria</taxon>
        <taxon>Pseudomonadati</taxon>
        <taxon>Pseudomonadota</taxon>
        <taxon>Alphaproteobacteria</taxon>
        <taxon>Hyphomicrobiales</taxon>
        <taxon>Nitrobacteraceae</taxon>
        <taxon>Bradyrhizobium</taxon>
    </lineage>
</organism>
<name>A0A7Y4GXW6_9BRAD</name>
<gene>
    <name evidence="1" type="ORF">HCN58_29600</name>
</gene>
<sequence length="71" mass="7586">MALRATARAQQIFLNGAAGRRVGMQTRLSQDRNRAALVNITPTAIAAAPKMIAFSNEPPEEVVLVRAIQAA</sequence>